<dbReference type="EMBL" id="JAJNEC010000004">
    <property type="protein sequence ID" value="MCD2422049.1"/>
    <property type="molecule type" value="Genomic_DNA"/>
</dbReference>
<reference evidence="1 2" key="1">
    <citation type="submission" date="2021-11" db="EMBL/GenBank/DDBJ databases">
        <title>Genomic of Niabella pedocola.</title>
        <authorList>
            <person name="Wu T."/>
        </authorList>
    </citation>
    <scope>NUCLEOTIDE SEQUENCE [LARGE SCALE GENOMIC DNA]</scope>
    <source>
        <strain evidence="1 2">JCM 31011</strain>
    </source>
</reference>
<proteinExistence type="predicted"/>
<dbReference type="Gene3D" id="3.20.20.80">
    <property type="entry name" value="Glycosidases"/>
    <property type="match status" value="1"/>
</dbReference>
<name>A0ABS8PLS2_9BACT</name>
<dbReference type="RefSeq" id="WP_231002953.1">
    <property type="nucleotide sequence ID" value="NZ_JAJNEC010000004.1"/>
</dbReference>
<gene>
    <name evidence="1" type="ORF">LQ567_04700</name>
</gene>
<accession>A0ABS8PLS2</accession>
<dbReference type="Proteomes" id="UP001199816">
    <property type="component" value="Unassembled WGS sequence"/>
</dbReference>
<dbReference type="SUPFAM" id="SSF51445">
    <property type="entry name" value="(Trans)glycosidases"/>
    <property type="match status" value="1"/>
</dbReference>
<sequence>MNAINPFRSFWMAGYECSDHLNLHGDRIDLLKTTGHLDLLQTDYRLLEPFHIKTVREGIRWSMVERQPYQYDWSEIRNRSAAAIQNNLQVVYDLCHFGFPDDLTPLHPKFTDRFRAMCTSFVHFHKTCFPDEQLIITPINEAGFLAWMGGEVCHTAPYCQGIGWQVKYQLMKSYIAGIKAIKAVDPAARMLTVEPLTQVLPDIHHPDALEAAEQINENRFQCLDMLCGRLCPELGGSMEYLDILGFDYYYDSQWFYPGNRIADWKAPEHLPEARPLHILLREVYQRYGRPILLSETSHPLEDRPQWIQMITRECRKVLEEAIPFWGICLYPVLDRPDWNEPGRWHRCGLWDIPDDSLKRVLHTPFAAALTRCQEELAGVIAAMEKKETPADFTDLEKCVGLGCTGNGISCIKEQGRSGVSGI</sequence>
<protein>
    <submittedName>
        <fullName evidence="1">Amine oxidase</fullName>
    </submittedName>
</protein>
<evidence type="ECO:0000313" key="1">
    <source>
        <dbReference type="EMBL" id="MCD2422049.1"/>
    </source>
</evidence>
<dbReference type="InterPro" id="IPR017853">
    <property type="entry name" value="GH"/>
</dbReference>
<organism evidence="1 2">
    <name type="scientific">Niabella pedocola</name>
    <dbReference type="NCBI Taxonomy" id="1752077"/>
    <lineage>
        <taxon>Bacteria</taxon>
        <taxon>Pseudomonadati</taxon>
        <taxon>Bacteroidota</taxon>
        <taxon>Chitinophagia</taxon>
        <taxon>Chitinophagales</taxon>
        <taxon>Chitinophagaceae</taxon>
        <taxon>Niabella</taxon>
    </lineage>
</organism>
<keyword evidence="2" id="KW-1185">Reference proteome</keyword>
<comment type="caution">
    <text evidence="1">The sequence shown here is derived from an EMBL/GenBank/DDBJ whole genome shotgun (WGS) entry which is preliminary data.</text>
</comment>
<evidence type="ECO:0000313" key="2">
    <source>
        <dbReference type="Proteomes" id="UP001199816"/>
    </source>
</evidence>